<dbReference type="EMBL" id="CP150886">
    <property type="protein sequence ID" value="WZB86821.1"/>
    <property type="molecule type" value="Genomic_DNA"/>
</dbReference>
<evidence type="ECO:0000313" key="2">
    <source>
        <dbReference type="Proteomes" id="UP001483337"/>
    </source>
</evidence>
<protein>
    <recommendedName>
        <fullName evidence="3">Type I restriction enzyme R protein N-terminal domain-containing protein</fullName>
    </recommendedName>
</protein>
<dbReference type="Proteomes" id="UP001483337">
    <property type="component" value="Chromosome"/>
</dbReference>
<name>A0ABZ2UPC3_9CYAN</name>
<evidence type="ECO:0000313" key="1">
    <source>
        <dbReference type="EMBL" id="WZB86821.1"/>
    </source>
</evidence>
<organism evidence="1 2">
    <name type="scientific">Okeanomitos corallinicola TIOX110</name>
    <dbReference type="NCBI Taxonomy" id="3133117"/>
    <lineage>
        <taxon>Bacteria</taxon>
        <taxon>Bacillati</taxon>
        <taxon>Cyanobacteriota</taxon>
        <taxon>Cyanophyceae</taxon>
        <taxon>Nostocales</taxon>
        <taxon>Aphanizomenonaceae</taxon>
        <taxon>Okeanomitos</taxon>
    </lineage>
</organism>
<proteinExistence type="predicted"/>
<keyword evidence="2" id="KW-1185">Reference proteome</keyword>
<accession>A0ABZ2UPC3</accession>
<sequence length="190" mass="21925">MSDIAILKEMIKNTATVPLKDENGKKIVTLEEPDLPNCFVTIRGIPDEDQFIVIKADQFPAPNTIFNGSKGECKRADFIIVADTDRKKVILCIEMKAKRKTAKEWEIIQQLKGAKCCVEYFQKVGKEFWGHSHFLDSYVYRFVTIRNINIDKRTTQEKTTDNHDIPEKMLKLSAPKSNYILFNRLIGVRK</sequence>
<evidence type="ECO:0008006" key="3">
    <source>
        <dbReference type="Google" id="ProtNLM"/>
    </source>
</evidence>
<gene>
    <name evidence="1" type="ORF">WJM97_15670</name>
</gene>
<reference evidence="1 2" key="1">
    <citation type="submission" date="2024-04" db="EMBL/GenBank/DDBJ databases">
        <title>Okeanomitos corallinicola gen. &amp; sp. nov. (Nostocales, Cyanobacteria), a new toxic marine heterocyst-forming cyanobacterium from a coral reef.</title>
        <authorList>
            <person name="Li H."/>
            <person name="Li R."/>
            <person name="Kang J."/>
            <person name="Hii K.S."/>
            <person name="Mohamed H.F."/>
            <person name="Xu X."/>
            <person name="Luo Z."/>
        </authorList>
    </citation>
    <scope>NUCLEOTIDE SEQUENCE [LARGE SCALE GENOMIC DNA]</scope>
    <source>
        <strain evidence="1 2">TIOX110</strain>
    </source>
</reference>
<dbReference type="RefSeq" id="WP_353929735.1">
    <property type="nucleotide sequence ID" value="NZ_CP150886.1"/>
</dbReference>